<evidence type="ECO:0000256" key="4">
    <source>
        <dbReference type="ARBA" id="ARBA00010398"/>
    </source>
</evidence>
<dbReference type="InterPro" id="IPR036594">
    <property type="entry name" value="Meth_synthase_dom"/>
</dbReference>
<dbReference type="InterPro" id="IPR003759">
    <property type="entry name" value="Cbl-bd_cap"/>
</dbReference>
<dbReference type="PROSITE" id="PS51337">
    <property type="entry name" value="B12_BINDING_NTER"/>
    <property type="match status" value="1"/>
</dbReference>
<dbReference type="GO" id="GO:0032259">
    <property type="term" value="P:methylation"/>
    <property type="evidence" value="ECO:0007669"/>
    <property type="project" value="UniProtKB-KW"/>
</dbReference>
<evidence type="ECO:0000259" key="17">
    <source>
        <dbReference type="PROSITE" id="PS50970"/>
    </source>
</evidence>
<dbReference type="InterPro" id="IPR037010">
    <property type="entry name" value="VitB12-dep_Met_synth_activ_sf"/>
</dbReference>
<keyword evidence="7" id="KW-0028">Amino-acid biosynthesis</keyword>
<evidence type="ECO:0000256" key="10">
    <source>
        <dbReference type="ARBA" id="ARBA00022691"/>
    </source>
</evidence>
<accession>A0A6J7GAU3</accession>
<dbReference type="Pfam" id="PF02574">
    <property type="entry name" value="S-methyl_trans"/>
    <property type="match status" value="1"/>
</dbReference>
<dbReference type="PROSITE" id="PS50974">
    <property type="entry name" value="ADOMET_ACTIVATION"/>
    <property type="match status" value="1"/>
</dbReference>
<proteinExistence type="inferred from homology"/>
<evidence type="ECO:0000259" key="18">
    <source>
        <dbReference type="PROSITE" id="PS50972"/>
    </source>
</evidence>
<dbReference type="GO" id="GO:0008705">
    <property type="term" value="F:methionine synthase activity"/>
    <property type="evidence" value="ECO:0007669"/>
    <property type="project" value="UniProtKB-EC"/>
</dbReference>
<evidence type="ECO:0000313" key="22">
    <source>
        <dbReference type="EMBL" id="CAB4901283.1"/>
    </source>
</evidence>
<keyword evidence="15" id="KW-0170">Cobalt</keyword>
<dbReference type="GO" id="GO:0005829">
    <property type="term" value="C:cytosol"/>
    <property type="evidence" value="ECO:0007669"/>
    <property type="project" value="TreeGrafter"/>
</dbReference>
<comment type="similarity">
    <text evidence="4">Belongs to the vitamin-B12 dependent methionine synthase family.</text>
</comment>
<dbReference type="InterPro" id="IPR000489">
    <property type="entry name" value="Pterin-binding_dom"/>
</dbReference>
<sequence>MAFSYLEAVQNRVLVFDGAAGTWLQLHDLQPDDYGSEELDGCPEILNESRPELIRQLHTEYLDAGADIIETNTFGGMRATLNEYGLGDRTEELNEMAALIARQAADDYSTPEKPRFVAGSIGPGTRFASLGHVRYEELRDQIAEQSRGLIRGGVDVLLLETQFDLLGIKAGMNGCRDAMREVGREVPIQVQVTIELTGRMLPGTEIGAALVALDAMKPDVIGINCATGPEEMSEHIRHLSQHSRIPISVLPNAGLPSVVDGHMHYDLSAEQFVEFHKRFVTEFGVTIVGGCCGTTPEYIRQLAEAVKDLQPLQRTPVFEHGVASIYSPVSLGSEDDSATNLLLIGERTNANGSKKFREAMLDTDWDTCVAMAKEQVKEGSHIIDVCVDYVGRDGAGDMDEIAQRFATQASVPLVLDSTEPEVLEAGLRWLGGRAILNSANLEDSDAEGSRADKVFKLAQEFGAAVICLLIDEDGQARDVEWKMRVAHRIHDLAVGRYGLEPQDLIFDALTFPLSTGDDDLRKDAIATIEAIRRIKTELPGVSTTLGLSNVSFGLKPAARHVLNSVFLAECTKAGLDSAIVHAAKILPLSRIPQEQRDVCLDLIWDRRGTQGLLADGDEKYDPLMKLLEIFADVQTTAVVVEDRTDWTIDHRLSQRIIDGDRDGLIPDLETALAEGYTPLQIINDVLLAGMKVVGELFASGEMQLPFVLQSAETMKTAVAFLEPMMERAEGETGKGRIVLATVKGDVHDIGKNLVDIILTNNGYEVHNLGIKISITEMIDKALEIKADAIGMSGLLVKSTLIMRDNLAELNSRGLQDIPVLLGGAALTRTYVERDLREVYEGRLFYGKDAFEGLRVMDRLGEIRIGKLDVDDGMVPTEKELHRHRVADEPAELVEIPSRSPEATMDNEIFVPPFLGSKVIKGISLDDIAAYINETALFRNQWQFRPEVLPDGSKETDEQFKDRIRPTLREQLAEAKEQGLLIPQVVYGFYAVNADGNDLVVFTDETRTSELMRFSYPRQSVEPFLCISDFFRPIDSGEADYAAFHIVTMGAAVSERAAELFAENRYQEYLLLHGLGVEMAEALAEFWHRRIREEWGFADQDPEPIVGSPTQVALAGLFRQKYRSGRYSWGYPACPDLEDNEKVALLLESSRIGVECTEETSFQYQPEQTTSALICHHPRAKYFVAK</sequence>
<dbReference type="SMART" id="SM01018">
    <property type="entry name" value="B12-binding_2"/>
    <property type="match status" value="1"/>
</dbReference>
<feature type="domain" description="Hcy-binding" evidence="17">
    <location>
        <begin position="2"/>
        <end position="306"/>
    </location>
</feature>
<dbReference type="InterPro" id="IPR004223">
    <property type="entry name" value="VitB12-dep_Met_synth_activ_dom"/>
</dbReference>
<dbReference type="FunFam" id="1.10.1240.10:FF:000001">
    <property type="entry name" value="Methionine synthase"/>
    <property type="match status" value="1"/>
</dbReference>
<dbReference type="GO" id="GO:0031419">
    <property type="term" value="F:cobalamin binding"/>
    <property type="evidence" value="ECO:0007669"/>
    <property type="project" value="UniProtKB-KW"/>
</dbReference>
<dbReference type="InterPro" id="IPR011822">
    <property type="entry name" value="MetH"/>
</dbReference>
<evidence type="ECO:0000256" key="8">
    <source>
        <dbReference type="ARBA" id="ARBA00022628"/>
    </source>
</evidence>
<keyword evidence="11" id="KW-0479">Metal-binding</keyword>
<evidence type="ECO:0000259" key="21">
    <source>
        <dbReference type="PROSITE" id="PS51337"/>
    </source>
</evidence>
<keyword evidence="14" id="KW-0486">Methionine biosynthesis</keyword>
<dbReference type="Pfam" id="PF00809">
    <property type="entry name" value="Pterin_bind"/>
    <property type="match status" value="1"/>
</dbReference>
<dbReference type="PANTHER" id="PTHR45833:SF1">
    <property type="entry name" value="METHIONINE SYNTHASE"/>
    <property type="match status" value="1"/>
</dbReference>
<dbReference type="InterPro" id="IPR003726">
    <property type="entry name" value="HCY_dom"/>
</dbReference>
<comment type="cofactor">
    <cofactor evidence="1">
        <name>Zn(2+)</name>
        <dbReference type="ChEBI" id="CHEBI:29105"/>
    </cofactor>
</comment>
<dbReference type="Pfam" id="PF02965">
    <property type="entry name" value="Met_synt_B12"/>
    <property type="match status" value="1"/>
</dbReference>
<evidence type="ECO:0000256" key="5">
    <source>
        <dbReference type="ARBA" id="ARBA00012032"/>
    </source>
</evidence>
<evidence type="ECO:0000256" key="13">
    <source>
        <dbReference type="ARBA" id="ARBA00022833"/>
    </source>
</evidence>
<dbReference type="PANTHER" id="PTHR45833">
    <property type="entry name" value="METHIONINE SYNTHASE"/>
    <property type="match status" value="1"/>
</dbReference>
<dbReference type="GO" id="GO:0050667">
    <property type="term" value="P:homocysteine metabolic process"/>
    <property type="evidence" value="ECO:0007669"/>
    <property type="project" value="TreeGrafter"/>
</dbReference>
<evidence type="ECO:0000256" key="11">
    <source>
        <dbReference type="ARBA" id="ARBA00022723"/>
    </source>
</evidence>
<keyword evidence="12" id="KW-0677">Repeat</keyword>
<evidence type="ECO:0000256" key="9">
    <source>
        <dbReference type="ARBA" id="ARBA00022679"/>
    </source>
</evidence>
<keyword evidence="6" id="KW-0489">Methyltransferase</keyword>
<dbReference type="InterPro" id="IPR036724">
    <property type="entry name" value="Cobalamin-bd_sf"/>
</dbReference>
<dbReference type="PROSITE" id="PS50972">
    <property type="entry name" value="PTERIN_BINDING"/>
    <property type="match status" value="1"/>
</dbReference>
<dbReference type="InterPro" id="IPR011005">
    <property type="entry name" value="Dihydropteroate_synth-like_sf"/>
</dbReference>
<organism evidence="22">
    <name type="scientific">freshwater metagenome</name>
    <dbReference type="NCBI Taxonomy" id="449393"/>
    <lineage>
        <taxon>unclassified sequences</taxon>
        <taxon>metagenomes</taxon>
        <taxon>ecological metagenomes</taxon>
    </lineage>
</organism>
<protein>
    <recommendedName>
        <fullName evidence="5">methionine synthase</fullName>
        <ecNumber evidence="5">2.1.1.13</ecNumber>
    </recommendedName>
    <alternativeName>
        <fullName evidence="16">5-methyltetrahydrofolate--homocysteine methyltransferase</fullName>
    </alternativeName>
</protein>
<dbReference type="EMBL" id="CAFBMG010000054">
    <property type="protein sequence ID" value="CAB4901283.1"/>
    <property type="molecule type" value="Genomic_DNA"/>
</dbReference>
<dbReference type="SUPFAM" id="SSF47644">
    <property type="entry name" value="Methionine synthase domain"/>
    <property type="match status" value="1"/>
</dbReference>
<gene>
    <name evidence="22" type="ORF">UFOPK3519_00845</name>
</gene>
<dbReference type="InterPro" id="IPR006158">
    <property type="entry name" value="Cobalamin-bd"/>
</dbReference>
<dbReference type="Gene3D" id="3.20.20.330">
    <property type="entry name" value="Homocysteine-binding-like domain"/>
    <property type="match status" value="1"/>
</dbReference>
<dbReference type="PROSITE" id="PS51332">
    <property type="entry name" value="B12_BINDING"/>
    <property type="match status" value="1"/>
</dbReference>
<feature type="domain" description="AdoMet activation" evidence="19">
    <location>
        <begin position="884"/>
        <end position="1185"/>
    </location>
</feature>
<evidence type="ECO:0000256" key="12">
    <source>
        <dbReference type="ARBA" id="ARBA00022737"/>
    </source>
</evidence>
<evidence type="ECO:0000256" key="3">
    <source>
        <dbReference type="ARBA" id="ARBA00005178"/>
    </source>
</evidence>
<keyword evidence="8" id="KW-0846">Cobalamin</keyword>
<dbReference type="SUPFAM" id="SSF51717">
    <property type="entry name" value="Dihydropteroate synthetase-like"/>
    <property type="match status" value="1"/>
</dbReference>
<dbReference type="Pfam" id="PF02310">
    <property type="entry name" value="B12-binding"/>
    <property type="match status" value="1"/>
</dbReference>
<dbReference type="Gene3D" id="3.20.20.20">
    <property type="entry name" value="Dihydropteroate synthase-like"/>
    <property type="match status" value="1"/>
</dbReference>
<evidence type="ECO:0000259" key="19">
    <source>
        <dbReference type="PROSITE" id="PS50974"/>
    </source>
</evidence>
<dbReference type="PROSITE" id="PS50970">
    <property type="entry name" value="HCY"/>
    <property type="match status" value="1"/>
</dbReference>
<evidence type="ECO:0000256" key="1">
    <source>
        <dbReference type="ARBA" id="ARBA00001947"/>
    </source>
</evidence>
<dbReference type="InterPro" id="IPR033706">
    <property type="entry name" value="Met_synthase_B12-bd"/>
</dbReference>
<evidence type="ECO:0000259" key="20">
    <source>
        <dbReference type="PROSITE" id="PS51332"/>
    </source>
</evidence>
<name>A0A6J7GAU3_9ZZZZ</name>
<feature type="domain" description="Pterin-binding" evidence="18">
    <location>
        <begin position="341"/>
        <end position="600"/>
    </location>
</feature>
<dbReference type="FunFam" id="3.20.20.330:FF:000001">
    <property type="entry name" value="Methionine synthase"/>
    <property type="match status" value="1"/>
</dbReference>
<dbReference type="SUPFAM" id="SSF56507">
    <property type="entry name" value="Methionine synthase activation domain-like"/>
    <property type="match status" value="1"/>
</dbReference>
<feature type="domain" description="B12-binding N-terminal" evidence="21">
    <location>
        <begin position="639"/>
        <end position="733"/>
    </location>
</feature>
<dbReference type="InterPro" id="IPR036589">
    <property type="entry name" value="HCY_dom_sf"/>
</dbReference>
<dbReference type="Gene3D" id="3.40.50.280">
    <property type="entry name" value="Cobalamin-binding domain"/>
    <property type="match status" value="1"/>
</dbReference>
<evidence type="ECO:0000256" key="6">
    <source>
        <dbReference type="ARBA" id="ARBA00022603"/>
    </source>
</evidence>
<keyword evidence="9" id="KW-0808">Transferase</keyword>
<feature type="domain" description="B12-binding" evidence="20">
    <location>
        <begin position="734"/>
        <end position="870"/>
    </location>
</feature>
<dbReference type="SUPFAM" id="SSF52242">
    <property type="entry name" value="Cobalamin (vitamin B12)-binding domain"/>
    <property type="match status" value="1"/>
</dbReference>
<dbReference type="FunFam" id="3.20.20.20:FF:000007">
    <property type="entry name" value="Methionine synthase"/>
    <property type="match status" value="1"/>
</dbReference>
<evidence type="ECO:0000256" key="7">
    <source>
        <dbReference type="ARBA" id="ARBA00022605"/>
    </source>
</evidence>
<keyword evidence="10" id="KW-0949">S-adenosyl-L-methionine</keyword>
<keyword evidence="13" id="KW-0862">Zinc</keyword>
<dbReference type="AlphaFoldDB" id="A0A6J7GAU3"/>
<evidence type="ECO:0000256" key="2">
    <source>
        <dbReference type="ARBA" id="ARBA00001956"/>
    </source>
</evidence>
<dbReference type="Gene3D" id="3.10.196.10">
    <property type="entry name" value="Vitamin B12-dependent methionine synthase, activation domain"/>
    <property type="match status" value="1"/>
</dbReference>
<comment type="pathway">
    <text evidence="3">Amino-acid biosynthesis; L-methionine biosynthesis via de novo pathway; L-methionine from L-homocysteine (MetH route): step 1/1.</text>
</comment>
<evidence type="ECO:0000256" key="16">
    <source>
        <dbReference type="ARBA" id="ARBA00031040"/>
    </source>
</evidence>
<dbReference type="InterPro" id="IPR050554">
    <property type="entry name" value="Met_Synthase/Corrinoid"/>
</dbReference>
<evidence type="ECO:0000256" key="15">
    <source>
        <dbReference type="ARBA" id="ARBA00023285"/>
    </source>
</evidence>
<dbReference type="CDD" id="cd02069">
    <property type="entry name" value="methionine_synthase_B12_BD"/>
    <property type="match status" value="1"/>
</dbReference>
<dbReference type="Pfam" id="PF02607">
    <property type="entry name" value="B12-binding_2"/>
    <property type="match status" value="1"/>
</dbReference>
<dbReference type="GO" id="GO:0046653">
    <property type="term" value="P:tetrahydrofolate metabolic process"/>
    <property type="evidence" value="ECO:0007669"/>
    <property type="project" value="TreeGrafter"/>
</dbReference>
<dbReference type="PIRSF" id="PIRSF000381">
    <property type="entry name" value="MetH"/>
    <property type="match status" value="1"/>
</dbReference>
<reference evidence="22" key="1">
    <citation type="submission" date="2020-05" db="EMBL/GenBank/DDBJ databases">
        <authorList>
            <person name="Chiriac C."/>
            <person name="Salcher M."/>
            <person name="Ghai R."/>
            <person name="Kavagutti S V."/>
        </authorList>
    </citation>
    <scope>NUCLEOTIDE SEQUENCE</scope>
</reference>
<dbReference type="UniPathway" id="UPA00051">
    <property type="reaction ID" value="UER00081"/>
</dbReference>
<dbReference type="NCBIfam" id="TIGR02082">
    <property type="entry name" value="metH"/>
    <property type="match status" value="1"/>
</dbReference>
<evidence type="ECO:0000256" key="14">
    <source>
        <dbReference type="ARBA" id="ARBA00023167"/>
    </source>
</evidence>
<dbReference type="Gene3D" id="1.10.1240.10">
    <property type="entry name" value="Methionine synthase domain"/>
    <property type="match status" value="1"/>
</dbReference>
<dbReference type="GO" id="GO:0008270">
    <property type="term" value="F:zinc ion binding"/>
    <property type="evidence" value="ECO:0007669"/>
    <property type="project" value="InterPro"/>
</dbReference>
<dbReference type="EC" id="2.1.1.13" evidence="5"/>
<comment type="cofactor">
    <cofactor evidence="2">
        <name>methylcob(III)alamin</name>
        <dbReference type="ChEBI" id="CHEBI:28115"/>
    </cofactor>
</comment>
<dbReference type="SUPFAM" id="SSF82282">
    <property type="entry name" value="Homocysteine S-methyltransferase"/>
    <property type="match status" value="1"/>
</dbReference>